<dbReference type="GO" id="GO:0016491">
    <property type="term" value="F:oxidoreductase activity"/>
    <property type="evidence" value="ECO:0007669"/>
    <property type="project" value="UniProtKB-KW"/>
</dbReference>
<comment type="similarity">
    <text evidence="4">Belongs to the carotenoid/retinoid oxidoreductase family.</text>
</comment>
<feature type="domain" description="Amine oxidase" evidence="5">
    <location>
        <begin position="2"/>
        <end position="265"/>
    </location>
</feature>
<keyword evidence="2 4" id="KW-0125">Carotenoid biosynthesis</keyword>
<dbReference type="InterPro" id="IPR002937">
    <property type="entry name" value="Amino_oxidase"/>
</dbReference>
<evidence type="ECO:0000256" key="4">
    <source>
        <dbReference type="RuleBase" id="RU362075"/>
    </source>
</evidence>
<evidence type="ECO:0000313" key="6">
    <source>
        <dbReference type="EMBL" id="MCA9380497.1"/>
    </source>
</evidence>
<dbReference type="InterPro" id="IPR036188">
    <property type="entry name" value="FAD/NAD-bd_sf"/>
</dbReference>
<dbReference type="PANTHER" id="PTHR43734:SF3">
    <property type="entry name" value="B-CAROTENE KETOLASE"/>
    <property type="match status" value="1"/>
</dbReference>
<protein>
    <submittedName>
        <fullName evidence="6">Phytoene desaturase</fullName>
    </submittedName>
</protein>
<organism evidence="6 7">
    <name type="scientific">Candidatus Dojkabacteria bacterium</name>
    <dbReference type="NCBI Taxonomy" id="2099670"/>
    <lineage>
        <taxon>Bacteria</taxon>
        <taxon>Candidatus Dojkabacteria</taxon>
    </lineage>
</organism>
<feature type="non-terminal residue" evidence="6">
    <location>
        <position position="1"/>
    </location>
</feature>
<proteinExistence type="inferred from homology"/>
<sequence>TKGGMYSLVEAFEKVFKKHGGIVKTSAEVHKIIVEDGKAVGVVTKLGEEKFDLIVSNAHFAHTYKDLLNQEDLSKWKKNSVNKMKYSMSCYLAYIGTKKKYPALKHHTLILSERYKELINDIFENKILADDFSMYLHVPSKTDSSMAPEGCESMYVLIPTPNLEGEVDWKVQKETFTKKILDFLEYDFGMKDLQKNIDFLEVFTPWDFLSERNNYLGSAWGVQPTLFQSANFRPHNRSEDIENLYLVGASTHPGAGVPGVLLTAETTEKLIVKDHPIK</sequence>
<name>A0A955I8B8_9BACT</name>
<dbReference type="Gene3D" id="3.50.50.60">
    <property type="entry name" value="FAD/NAD(P)-binding domain"/>
    <property type="match status" value="2"/>
</dbReference>
<dbReference type="EMBL" id="JAGQLL010000074">
    <property type="protein sequence ID" value="MCA9380497.1"/>
    <property type="molecule type" value="Genomic_DNA"/>
</dbReference>
<evidence type="ECO:0000313" key="7">
    <source>
        <dbReference type="Proteomes" id="UP000745577"/>
    </source>
</evidence>
<comment type="pathway">
    <text evidence="1 4">Carotenoid biosynthesis.</text>
</comment>
<evidence type="ECO:0000259" key="5">
    <source>
        <dbReference type="Pfam" id="PF01593"/>
    </source>
</evidence>
<dbReference type="NCBIfam" id="TIGR02734">
    <property type="entry name" value="crtI_fam"/>
    <property type="match status" value="1"/>
</dbReference>
<keyword evidence="3 4" id="KW-0560">Oxidoreductase</keyword>
<dbReference type="Proteomes" id="UP000745577">
    <property type="component" value="Unassembled WGS sequence"/>
</dbReference>
<dbReference type="PANTHER" id="PTHR43734">
    <property type="entry name" value="PHYTOENE DESATURASE"/>
    <property type="match status" value="1"/>
</dbReference>
<dbReference type="InterPro" id="IPR014105">
    <property type="entry name" value="Carotenoid/retinoid_OxRdtase"/>
</dbReference>
<reference evidence="6" key="2">
    <citation type="journal article" date="2021" name="Microbiome">
        <title>Successional dynamics and alternative stable states in a saline activated sludge microbial community over 9 years.</title>
        <authorList>
            <person name="Wang Y."/>
            <person name="Ye J."/>
            <person name="Ju F."/>
            <person name="Liu L."/>
            <person name="Boyd J.A."/>
            <person name="Deng Y."/>
            <person name="Parks D.H."/>
            <person name="Jiang X."/>
            <person name="Yin X."/>
            <person name="Woodcroft B.J."/>
            <person name="Tyson G.W."/>
            <person name="Hugenholtz P."/>
            <person name="Polz M.F."/>
            <person name="Zhang T."/>
        </authorList>
    </citation>
    <scope>NUCLEOTIDE SEQUENCE</scope>
    <source>
        <strain evidence="6">HKST-UBA15</strain>
    </source>
</reference>
<dbReference type="GO" id="GO:0016117">
    <property type="term" value="P:carotenoid biosynthetic process"/>
    <property type="evidence" value="ECO:0007669"/>
    <property type="project" value="UniProtKB-KW"/>
</dbReference>
<dbReference type="AlphaFoldDB" id="A0A955I8B8"/>
<evidence type="ECO:0000256" key="3">
    <source>
        <dbReference type="ARBA" id="ARBA00023002"/>
    </source>
</evidence>
<gene>
    <name evidence="6" type="primary">crtI</name>
    <name evidence="6" type="ORF">KC675_04940</name>
</gene>
<evidence type="ECO:0000256" key="2">
    <source>
        <dbReference type="ARBA" id="ARBA00022746"/>
    </source>
</evidence>
<dbReference type="Pfam" id="PF01593">
    <property type="entry name" value="Amino_oxidase"/>
    <property type="match status" value="1"/>
</dbReference>
<accession>A0A955I8B8</accession>
<comment type="caution">
    <text evidence="6">The sequence shown here is derived from an EMBL/GenBank/DDBJ whole genome shotgun (WGS) entry which is preliminary data.</text>
</comment>
<reference evidence="6" key="1">
    <citation type="submission" date="2020-04" db="EMBL/GenBank/DDBJ databases">
        <authorList>
            <person name="Zhang T."/>
        </authorList>
    </citation>
    <scope>NUCLEOTIDE SEQUENCE</scope>
    <source>
        <strain evidence="6">HKST-UBA15</strain>
    </source>
</reference>
<dbReference type="SUPFAM" id="SSF51905">
    <property type="entry name" value="FAD/NAD(P)-binding domain"/>
    <property type="match status" value="1"/>
</dbReference>
<evidence type="ECO:0000256" key="1">
    <source>
        <dbReference type="ARBA" id="ARBA00004829"/>
    </source>
</evidence>